<evidence type="ECO:0008006" key="3">
    <source>
        <dbReference type="Google" id="ProtNLM"/>
    </source>
</evidence>
<accession>A0A7G7W5S8</accession>
<gene>
    <name evidence="1" type="ORF">H4317_16405</name>
</gene>
<dbReference type="EMBL" id="CP060202">
    <property type="protein sequence ID" value="QNH61721.1"/>
    <property type="molecule type" value="Genomic_DNA"/>
</dbReference>
<proteinExistence type="predicted"/>
<keyword evidence="2" id="KW-1185">Reference proteome</keyword>
<dbReference type="Proteomes" id="UP000515489">
    <property type="component" value="Chromosome"/>
</dbReference>
<sequence length="146" mass="16806">MLITSIPDFCLQYHKPLDLLRLEWVSNDNTGTMQASSAQLLLLARQLGVRVLLLDINTVPDITIEDEIWLGKHWMPGIVQLPLQHLILTIDVERVHNQLVVDALHDLVQPDIRFESHYFPHPDAALEWLADGTEYLPTLQAEWQSR</sequence>
<dbReference type="RefSeq" id="WP_185887646.1">
    <property type="nucleotide sequence ID" value="NZ_CP060202.1"/>
</dbReference>
<reference evidence="1 2" key="1">
    <citation type="submission" date="2020-08" db="EMBL/GenBank/DDBJ databases">
        <title>Hymenobacter sp. S2-20-2 genome sequencing.</title>
        <authorList>
            <person name="Jin L."/>
        </authorList>
    </citation>
    <scope>NUCLEOTIDE SEQUENCE [LARGE SCALE GENOMIC DNA]</scope>
    <source>
        <strain evidence="1 2">S2-20-2</strain>
    </source>
</reference>
<dbReference type="AlphaFoldDB" id="A0A7G7W5S8"/>
<protein>
    <recommendedName>
        <fullName evidence="3">STAS/SEC14 domain-containing protein</fullName>
    </recommendedName>
</protein>
<dbReference type="KEGG" id="hsk:H4317_16405"/>
<organism evidence="1 2">
    <name type="scientific">Hymenobacter sediminicola</name>
    <dbReference type="NCBI Taxonomy" id="2761579"/>
    <lineage>
        <taxon>Bacteria</taxon>
        <taxon>Pseudomonadati</taxon>
        <taxon>Bacteroidota</taxon>
        <taxon>Cytophagia</taxon>
        <taxon>Cytophagales</taxon>
        <taxon>Hymenobacteraceae</taxon>
        <taxon>Hymenobacter</taxon>
    </lineage>
</organism>
<evidence type="ECO:0000313" key="1">
    <source>
        <dbReference type="EMBL" id="QNH61721.1"/>
    </source>
</evidence>
<evidence type="ECO:0000313" key="2">
    <source>
        <dbReference type="Proteomes" id="UP000515489"/>
    </source>
</evidence>
<name>A0A7G7W5S8_9BACT</name>